<dbReference type="RefSeq" id="WP_078813024.1">
    <property type="nucleotide sequence ID" value="NZ_FUYE01000005.1"/>
</dbReference>
<dbReference type="Gene3D" id="3.40.50.300">
    <property type="entry name" value="P-loop containing nucleotide triphosphate hydrolases"/>
    <property type="match status" value="1"/>
</dbReference>
<evidence type="ECO:0000256" key="1">
    <source>
        <dbReference type="ARBA" id="ARBA00006611"/>
    </source>
</evidence>
<keyword evidence="4" id="KW-1185">Reference proteome</keyword>
<dbReference type="PANTHER" id="PTHR30486:SF6">
    <property type="entry name" value="TYPE IV PILUS RETRACTATION ATPASE PILT"/>
    <property type="match status" value="1"/>
</dbReference>
<dbReference type="InterPro" id="IPR027417">
    <property type="entry name" value="P-loop_NTPase"/>
</dbReference>
<organism evidence="3 4">
    <name type="scientific">Prosthecobacter debontii</name>
    <dbReference type="NCBI Taxonomy" id="48467"/>
    <lineage>
        <taxon>Bacteria</taxon>
        <taxon>Pseudomonadati</taxon>
        <taxon>Verrucomicrobiota</taxon>
        <taxon>Verrucomicrobiia</taxon>
        <taxon>Verrucomicrobiales</taxon>
        <taxon>Verrucomicrobiaceae</taxon>
        <taxon>Prosthecobacter</taxon>
    </lineage>
</organism>
<comment type="similarity">
    <text evidence="1">Belongs to the GSP E family.</text>
</comment>
<dbReference type="PANTHER" id="PTHR30486">
    <property type="entry name" value="TWITCHING MOTILITY PROTEIN PILT"/>
    <property type="match status" value="1"/>
</dbReference>
<accession>A0A1T4XRB1</accession>
<sequence length="354" mass="40330">MEDINERSQLGYRMLHLSKDPGVSDFYITPWEPLTYKRNGKLFFDSFIYQPERPLEFTPGCVDYALTLGNRRYRVNRMVTRGRPRWVMRLLPESIPDISKLMVPPAAIKAFLEAKNGLFLVCGATGSGKSTTIASMILERAKRRQEHVLTFEDPIEFVYPPGIPSLVSQREIGTDELDFSKSLRAALRQAPDVILVGEIRDGETAEIALQAAETGHVVVATLHTSSAAQTVQRYLKLIPSDRMENATLSFADSFRGILCQRLLFDETRGKRFPIHELLLPYDSVCGMIRRGEFKNLEQELEAGFTRGMISFERCLSFRQQDGWRPTQTRKTGYAEHEVYDYLSRENLTSVYAVG</sequence>
<dbReference type="GO" id="GO:0016887">
    <property type="term" value="F:ATP hydrolysis activity"/>
    <property type="evidence" value="ECO:0007669"/>
    <property type="project" value="InterPro"/>
</dbReference>
<evidence type="ECO:0000259" key="2">
    <source>
        <dbReference type="PROSITE" id="PS00662"/>
    </source>
</evidence>
<dbReference type="Proteomes" id="UP000190774">
    <property type="component" value="Unassembled WGS sequence"/>
</dbReference>
<dbReference type="EMBL" id="FUYE01000005">
    <property type="protein sequence ID" value="SKA92087.1"/>
    <property type="molecule type" value="Genomic_DNA"/>
</dbReference>
<evidence type="ECO:0000313" key="3">
    <source>
        <dbReference type="EMBL" id="SKA92087.1"/>
    </source>
</evidence>
<dbReference type="STRING" id="48467.SAMN02745166_01837"/>
<proteinExistence type="inferred from homology"/>
<reference evidence="4" key="1">
    <citation type="submission" date="2017-02" db="EMBL/GenBank/DDBJ databases">
        <authorList>
            <person name="Varghese N."/>
            <person name="Submissions S."/>
        </authorList>
    </citation>
    <scope>NUCLEOTIDE SEQUENCE [LARGE SCALE GENOMIC DNA]</scope>
    <source>
        <strain evidence="4">ATCC 700200</strain>
    </source>
</reference>
<dbReference type="PROSITE" id="PS00662">
    <property type="entry name" value="T2SP_E"/>
    <property type="match status" value="1"/>
</dbReference>
<dbReference type="InterPro" id="IPR050921">
    <property type="entry name" value="T4SS_GSP_E_ATPase"/>
</dbReference>
<name>A0A1T4XRB1_9BACT</name>
<feature type="domain" description="Bacterial type II secretion system protein E" evidence="2">
    <location>
        <begin position="187"/>
        <end position="201"/>
    </location>
</feature>
<evidence type="ECO:0000313" key="4">
    <source>
        <dbReference type="Proteomes" id="UP000190774"/>
    </source>
</evidence>
<dbReference type="InterPro" id="IPR001482">
    <property type="entry name" value="T2SS/T4SS_dom"/>
</dbReference>
<gene>
    <name evidence="3" type="ORF">SAMN02745166_01837</name>
</gene>
<dbReference type="Pfam" id="PF00437">
    <property type="entry name" value="T2SSE"/>
    <property type="match status" value="1"/>
</dbReference>
<dbReference type="SUPFAM" id="SSF52540">
    <property type="entry name" value="P-loop containing nucleoside triphosphate hydrolases"/>
    <property type="match status" value="1"/>
</dbReference>
<dbReference type="AlphaFoldDB" id="A0A1T4XRB1"/>
<dbReference type="OrthoDB" id="9805147at2"/>
<protein>
    <submittedName>
        <fullName evidence="3">Twitching motility protein PilT</fullName>
    </submittedName>
</protein>